<keyword evidence="4" id="KW-0812">Transmembrane</keyword>
<dbReference type="GO" id="GO:0006229">
    <property type="term" value="P:dUTP biosynthetic process"/>
    <property type="evidence" value="ECO:0007669"/>
    <property type="project" value="InterPro"/>
</dbReference>
<dbReference type="InterPro" id="IPR033704">
    <property type="entry name" value="dUTPase_trimeric"/>
</dbReference>
<dbReference type="Gene3D" id="2.70.40.10">
    <property type="match status" value="1"/>
</dbReference>
<feature type="transmembrane region" description="Helical" evidence="4">
    <location>
        <begin position="204"/>
        <end position="221"/>
    </location>
</feature>
<dbReference type="GO" id="GO:0008829">
    <property type="term" value="F:dCTP deaminase activity"/>
    <property type="evidence" value="ECO:0007669"/>
    <property type="project" value="InterPro"/>
</dbReference>
<feature type="compositionally biased region" description="Polar residues" evidence="3">
    <location>
        <begin position="228"/>
        <end position="240"/>
    </location>
</feature>
<proteinExistence type="predicted"/>
<accession>A0A1H7TP09</accession>
<sequence>MSFWSSETLRDRALRERLIEPFQEARVKSAAYELSVGAEVFRTSTEPAVKTMLVPGAQFEIPPGQLALLITEEVIRIPPDAIGFISIRAGIKFRGLVNVSGFHVDPGFHGRLKFTVYNAGSRSVVVARGTPIFLLWFSSLNQPTADLHKGDHSGQMEITAEDVMRLSGDTASPADLKLKLDDLRLDYDKRIHALETNQTLARRLLIGLIGAVVVGAAGLIIKESLLPSSQPTVSSGSAVTNPAPASPPPSPPPASLPDAGSPP</sequence>
<evidence type="ECO:0000256" key="2">
    <source>
        <dbReference type="ARBA" id="ARBA00023080"/>
    </source>
</evidence>
<evidence type="ECO:0000313" key="5">
    <source>
        <dbReference type="EMBL" id="SEL86285.1"/>
    </source>
</evidence>
<organism evidence="5 6">
    <name type="scientific">Stigmatella aurantiaca</name>
    <dbReference type="NCBI Taxonomy" id="41"/>
    <lineage>
        <taxon>Bacteria</taxon>
        <taxon>Pseudomonadati</taxon>
        <taxon>Myxococcota</taxon>
        <taxon>Myxococcia</taxon>
        <taxon>Myxococcales</taxon>
        <taxon>Cystobacterineae</taxon>
        <taxon>Archangiaceae</taxon>
        <taxon>Stigmatella</taxon>
    </lineage>
</organism>
<evidence type="ECO:0000313" key="6">
    <source>
        <dbReference type="Proteomes" id="UP000182719"/>
    </source>
</evidence>
<dbReference type="Proteomes" id="UP000182719">
    <property type="component" value="Unassembled WGS sequence"/>
</dbReference>
<reference evidence="6" key="1">
    <citation type="submission" date="2016-10" db="EMBL/GenBank/DDBJ databases">
        <authorList>
            <person name="Varghese N."/>
            <person name="Submissions S."/>
        </authorList>
    </citation>
    <scope>NUCLEOTIDE SEQUENCE [LARGE SCALE GENOMIC DNA]</scope>
    <source>
        <strain evidence="6">DSM 17044</strain>
    </source>
</reference>
<dbReference type="CDD" id="cd07557">
    <property type="entry name" value="trimeric_dUTPase"/>
    <property type="match status" value="1"/>
</dbReference>
<evidence type="ECO:0000256" key="4">
    <source>
        <dbReference type="SAM" id="Phobius"/>
    </source>
</evidence>
<keyword evidence="2" id="KW-0546">Nucleotide metabolism</keyword>
<dbReference type="RefSeq" id="WP_075007787.1">
    <property type="nucleotide sequence ID" value="NZ_FOAP01000009.1"/>
</dbReference>
<feature type="region of interest" description="Disordered" evidence="3">
    <location>
        <begin position="228"/>
        <end position="263"/>
    </location>
</feature>
<dbReference type="SUPFAM" id="SSF51283">
    <property type="entry name" value="dUTPase-like"/>
    <property type="match status" value="1"/>
</dbReference>
<dbReference type="Pfam" id="PF22769">
    <property type="entry name" value="DCD"/>
    <property type="match status" value="1"/>
</dbReference>
<dbReference type="AlphaFoldDB" id="A0A1H7TP09"/>
<dbReference type="EMBL" id="FOAP01000009">
    <property type="protein sequence ID" value="SEL86285.1"/>
    <property type="molecule type" value="Genomic_DNA"/>
</dbReference>
<keyword evidence="6" id="KW-1185">Reference proteome</keyword>
<dbReference type="PANTHER" id="PTHR42680:SF3">
    <property type="entry name" value="DCTP DEAMINASE"/>
    <property type="match status" value="1"/>
</dbReference>
<keyword evidence="4" id="KW-0472">Membrane</keyword>
<feature type="compositionally biased region" description="Pro residues" evidence="3">
    <location>
        <begin position="244"/>
        <end position="263"/>
    </location>
</feature>
<protein>
    <submittedName>
        <fullName evidence="5">dCTP deaminase</fullName>
    </submittedName>
</protein>
<dbReference type="InterPro" id="IPR036157">
    <property type="entry name" value="dUTPase-like_sf"/>
</dbReference>
<evidence type="ECO:0000256" key="1">
    <source>
        <dbReference type="ARBA" id="ARBA00022801"/>
    </source>
</evidence>
<gene>
    <name evidence="5" type="ORF">SAMN05444354_10997</name>
</gene>
<dbReference type="PANTHER" id="PTHR42680">
    <property type="entry name" value="DCTP DEAMINASE"/>
    <property type="match status" value="1"/>
</dbReference>
<dbReference type="OrthoDB" id="9780956at2"/>
<evidence type="ECO:0000256" key="3">
    <source>
        <dbReference type="SAM" id="MobiDB-lite"/>
    </source>
</evidence>
<name>A0A1H7TP09_STIAU</name>
<keyword evidence="4" id="KW-1133">Transmembrane helix</keyword>
<dbReference type="InterPro" id="IPR011962">
    <property type="entry name" value="dCTP_deaminase"/>
</dbReference>
<keyword evidence="1" id="KW-0378">Hydrolase</keyword>